<dbReference type="KEGG" id="saal:L336_0369"/>
<proteinExistence type="predicted"/>
<dbReference type="InterPro" id="IPR029050">
    <property type="entry name" value="Immunoprotect_excell_Ig-like"/>
</dbReference>
<sequence>MRNKKTIEQRTGQELSVKRQKRQHRPMGIGGALFLILVIFCGIGIISAMIANSPAQKNSKAVKQSSKIGQVSSDAGFNFVVNSFKCGEKQIGFDNGVLHYSTDAQGQFCRLNITVTNAGNNSNSIRPYNQYIFNDKGQRYDYDPAGTGRAAQYELGDPFSDDINPGNSITGDIVFDVPVNVTPITAELHGDKDSSGIRVNLQ</sequence>
<reference evidence="5 6" key="1">
    <citation type="journal article" date="2013" name="Nat. Biotechnol.">
        <title>Genome sequences of rare, uncultured bacteria obtained by differential coverage binning of multiple metagenomes.</title>
        <authorList>
            <person name="Albertsen M."/>
            <person name="Hugenholtz P."/>
            <person name="Skarshewski A."/>
            <person name="Nielsen K.L."/>
            <person name="Tyson G.W."/>
            <person name="Nielsen P.H."/>
        </authorList>
    </citation>
    <scope>NUCLEOTIDE SEQUENCE [LARGE SCALE GENOMIC DNA]</scope>
    <source>
        <strain evidence="5">TM71</strain>
    </source>
</reference>
<dbReference type="AlphaFoldDB" id="R4PWE7"/>
<gene>
    <name evidence="5" type="ORF">L336_0369</name>
</gene>
<dbReference type="OrthoDB" id="3430849at2"/>
<accession>R4PWE7</accession>
<feature type="domain" description="DUF4352" evidence="4">
    <location>
        <begin position="66"/>
        <end position="190"/>
    </location>
</feature>
<evidence type="ECO:0000256" key="1">
    <source>
        <dbReference type="ARBA" id="ARBA00022729"/>
    </source>
</evidence>
<keyword evidence="3" id="KW-0812">Transmembrane</keyword>
<organism evidence="5 6">
    <name type="scientific">Candidatus Saccharimonas aalborgensis</name>
    <dbReference type="NCBI Taxonomy" id="1332188"/>
    <lineage>
        <taxon>Bacteria</taxon>
        <taxon>Candidatus Saccharimonadota</taxon>
        <taxon>Candidatus Saccharimonadia</taxon>
        <taxon>Candidatus Saccharimonadales</taxon>
        <taxon>Candidatus Saccharimonadaceae</taxon>
        <taxon>Candidatus Saccharimonas</taxon>
    </lineage>
</organism>
<feature type="region of interest" description="Disordered" evidence="2">
    <location>
        <begin position="1"/>
        <end position="22"/>
    </location>
</feature>
<protein>
    <recommendedName>
        <fullName evidence="4">DUF4352 domain-containing protein</fullName>
    </recommendedName>
</protein>
<dbReference type="Proteomes" id="UP000013893">
    <property type="component" value="Chromosome"/>
</dbReference>
<keyword evidence="1" id="KW-0732">Signal</keyword>
<dbReference type="Pfam" id="PF11611">
    <property type="entry name" value="DUF4352"/>
    <property type="match status" value="1"/>
</dbReference>
<keyword evidence="3" id="KW-1133">Transmembrane helix</keyword>
<evidence type="ECO:0000259" key="4">
    <source>
        <dbReference type="Pfam" id="PF11611"/>
    </source>
</evidence>
<evidence type="ECO:0000256" key="3">
    <source>
        <dbReference type="SAM" id="Phobius"/>
    </source>
</evidence>
<evidence type="ECO:0000313" key="6">
    <source>
        <dbReference type="Proteomes" id="UP000013893"/>
    </source>
</evidence>
<name>R4PWE7_9BACT</name>
<dbReference type="EMBL" id="CP005957">
    <property type="protein sequence ID" value="AGL62077.1"/>
    <property type="molecule type" value="Genomic_DNA"/>
</dbReference>
<feature type="transmembrane region" description="Helical" evidence="3">
    <location>
        <begin position="28"/>
        <end position="50"/>
    </location>
</feature>
<keyword evidence="6" id="KW-1185">Reference proteome</keyword>
<keyword evidence="3" id="KW-0472">Membrane</keyword>
<dbReference type="Gene3D" id="2.60.40.1240">
    <property type="match status" value="1"/>
</dbReference>
<evidence type="ECO:0000313" key="5">
    <source>
        <dbReference type="EMBL" id="AGL62077.1"/>
    </source>
</evidence>
<evidence type="ECO:0000256" key="2">
    <source>
        <dbReference type="SAM" id="MobiDB-lite"/>
    </source>
</evidence>
<dbReference type="RefSeq" id="WP_015641527.1">
    <property type="nucleotide sequence ID" value="NC_021219.1"/>
</dbReference>
<dbReference type="HOGENOM" id="CLU_072584_1_0_0"/>
<dbReference type="InterPro" id="IPR029051">
    <property type="entry name" value="DUF4352"/>
</dbReference>